<keyword evidence="4" id="KW-1185">Reference proteome</keyword>
<feature type="region of interest" description="Disordered" evidence="1">
    <location>
        <begin position="32"/>
        <end position="70"/>
    </location>
</feature>
<evidence type="ECO:0000256" key="1">
    <source>
        <dbReference type="SAM" id="MobiDB-lite"/>
    </source>
</evidence>
<name>A0ABW4Z308_9HYPH</name>
<sequence>MKRVFVATIAVALSAGLAVPVSLAVSGPALAQTANPAANPDPATPAVTTPEAPRPAEPAKGANSFTEAQATSRIEAKGFSNVTGLAKDKDGVWRGKAMRAGASHDVALDYQGNVFPN</sequence>
<evidence type="ECO:0000256" key="2">
    <source>
        <dbReference type="SAM" id="SignalP"/>
    </source>
</evidence>
<keyword evidence="2" id="KW-0732">Signal</keyword>
<dbReference type="RefSeq" id="WP_213353625.1">
    <property type="nucleotide sequence ID" value="NZ_JAHBGB010000037.1"/>
</dbReference>
<accession>A0ABW4Z308</accession>
<comment type="caution">
    <text evidence="3">The sequence shown here is derived from an EMBL/GenBank/DDBJ whole genome shotgun (WGS) entry which is preliminary data.</text>
</comment>
<gene>
    <name evidence="3" type="ORF">ACFSNC_19625</name>
</gene>
<dbReference type="EMBL" id="JBHUHD010000001">
    <property type="protein sequence ID" value="MFD2142623.1"/>
    <property type="molecule type" value="Genomic_DNA"/>
</dbReference>
<evidence type="ECO:0000313" key="3">
    <source>
        <dbReference type="EMBL" id="MFD2142623.1"/>
    </source>
</evidence>
<organism evidence="3 4">
    <name type="scientific">Ancylobacter oerskovii</name>
    <dbReference type="NCBI Taxonomy" id="459519"/>
    <lineage>
        <taxon>Bacteria</taxon>
        <taxon>Pseudomonadati</taxon>
        <taxon>Pseudomonadota</taxon>
        <taxon>Alphaproteobacteria</taxon>
        <taxon>Hyphomicrobiales</taxon>
        <taxon>Xanthobacteraceae</taxon>
        <taxon>Ancylobacter</taxon>
    </lineage>
</organism>
<reference evidence="4" key="1">
    <citation type="journal article" date="2019" name="Int. J. Syst. Evol. Microbiol.">
        <title>The Global Catalogue of Microorganisms (GCM) 10K type strain sequencing project: providing services to taxonomists for standard genome sequencing and annotation.</title>
        <authorList>
            <consortium name="The Broad Institute Genomics Platform"/>
            <consortium name="The Broad Institute Genome Sequencing Center for Infectious Disease"/>
            <person name="Wu L."/>
            <person name="Ma J."/>
        </authorList>
    </citation>
    <scope>NUCLEOTIDE SEQUENCE [LARGE SCALE GENOMIC DNA]</scope>
    <source>
        <strain evidence="4">CCM 7435</strain>
    </source>
</reference>
<feature type="signal peptide" evidence="2">
    <location>
        <begin position="1"/>
        <end position="31"/>
    </location>
</feature>
<feature type="chain" id="PRO_5046519355" evidence="2">
    <location>
        <begin position="32"/>
        <end position="117"/>
    </location>
</feature>
<feature type="compositionally biased region" description="Low complexity" evidence="1">
    <location>
        <begin position="33"/>
        <end position="51"/>
    </location>
</feature>
<evidence type="ECO:0000313" key="4">
    <source>
        <dbReference type="Proteomes" id="UP001597299"/>
    </source>
</evidence>
<proteinExistence type="predicted"/>
<dbReference type="Proteomes" id="UP001597299">
    <property type="component" value="Unassembled WGS sequence"/>
</dbReference>
<protein>
    <submittedName>
        <fullName evidence="3">PepSY domain-containing protein</fullName>
    </submittedName>
</protein>